<feature type="compositionally biased region" description="Low complexity" evidence="2">
    <location>
        <begin position="178"/>
        <end position="226"/>
    </location>
</feature>
<evidence type="ECO:0008006" key="6">
    <source>
        <dbReference type="Google" id="ProtNLM"/>
    </source>
</evidence>
<protein>
    <recommendedName>
        <fullName evidence="6">Mucin-5AC</fullName>
    </recommendedName>
</protein>
<dbReference type="STRING" id="199890.A0A182PXB6"/>
<feature type="region of interest" description="Disordered" evidence="2">
    <location>
        <begin position="475"/>
        <end position="500"/>
    </location>
</feature>
<evidence type="ECO:0000313" key="4">
    <source>
        <dbReference type="EnsemblMetazoa" id="AEPI014009-PA"/>
    </source>
</evidence>
<evidence type="ECO:0000256" key="1">
    <source>
        <dbReference type="SAM" id="Coils"/>
    </source>
</evidence>
<evidence type="ECO:0000256" key="2">
    <source>
        <dbReference type="SAM" id="MobiDB-lite"/>
    </source>
</evidence>
<dbReference type="VEuPathDB" id="VectorBase:AEPI014009"/>
<feature type="region of interest" description="Disordered" evidence="2">
    <location>
        <begin position="163"/>
        <end position="232"/>
    </location>
</feature>
<feature type="region of interest" description="Disordered" evidence="2">
    <location>
        <begin position="32"/>
        <end position="72"/>
    </location>
</feature>
<dbReference type="EnsemblMetazoa" id="AEPI014009-RA">
    <property type="protein sequence ID" value="AEPI014009-PA"/>
    <property type="gene ID" value="AEPI014009"/>
</dbReference>
<organism evidence="4 5">
    <name type="scientific">Anopheles epiroticus</name>
    <dbReference type="NCBI Taxonomy" id="199890"/>
    <lineage>
        <taxon>Eukaryota</taxon>
        <taxon>Metazoa</taxon>
        <taxon>Ecdysozoa</taxon>
        <taxon>Arthropoda</taxon>
        <taxon>Hexapoda</taxon>
        <taxon>Insecta</taxon>
        <taxon>Pterygota</taxon>
        <taxon>Neoptera</taxon>
        <taxon>Endopterygota</taxon>
        <taxon>Diptera</taxon>
        <taxon>Nematocera</taxon>
        <taxon>Culicoidea</taxon>
        <taxon>Culicidae</taxon>
        <taxon>Anophelinae</taxon>
        <taxon>Anopheles</taxon>
    </lineage>
</organism>
<keyword evidence="3" id="KW-0732">Signal</keyword>
<reference evidence="4" key="2">
    <citation type="submission" date="2020-05" db="UniProtKB">
        <authorList>
            <consortium name="EnsemblMetazoa"/>
        </authorList>
    </citation>
    <scope>IDENTIFICATION</scope>
    <source>
        <strain evidence="4">Epiroticus2</strain>
    </source>
</reference>
<keyword evidence="5" id="KW-1185">Reference proteome</keyword>
<accession>A0A182PXB6</accession>
<evidence type="ECO:0000256" key="3">
    <source>
        <dbReference type="SAM" id="SignalP"/>
    </source>
</evidence>
<feature type="chain" id="PRO_5008132026" description="Mucin-5AC" evidence="3">
    <location>
        <begin position="24"/>
        <end position="605"/>
    </location>
</feature>
<sequence length="605" mass="66480">MILASKQLLLWIALGSLIGAIAAEEDVGTTTPVLEAQTTTSPATVTEPFTTTSSSTSTTTTTPSSSTSTILSRANPISSSIASRSVLSTTASTTIGTTTKPSTKRQISLSEFQQLVAKVNDEISMLRNQSANLSQTYEELIRRYNERTSQIPIVLYDVTECSNSTAGREEASTDVTKKSTTPSTVTPTTVTDSTENASTTSRRPITTTTTESTTTSTSTTIVPTTTRQAEYTPPKLQQSEFLPDLAGSPLEAVPQNAGSSHTQIYGNKYYNYIHYFMYPPSESQLEELESVAPLSQRRKIGNDSRRVGPLRRRQEGPFQATKNKFREDLEDPEYDDQQQSTAFRRRPVIEPRPTGELRTNLRLDYPDLVAEYGNQQPSTAFRRRPIEEPKPTGELRTNLRLDSTDLVPRVPPGNPIDADVPYPYRAGLAPPRKPPVGPPTYGVPPKAPQYPFVQERIPPRSAPQEELFAAVPEAQRPNAKPALGSVPKAPATPPPSSPYSDKLTAFLERRKINRNDPFTVTPTRKPTIASTPSPGKVVTLPSIDSLFTFAAKPVSYAIPTTVKPAPGVVRNDWDGYDFAFIHKALETKKRLQRERRSWGAGLRDL</sequence>
<dbReference type="AlphaFoldDB" id="A0A182PXB6"/>
<evidence type="ECO:0000313" key="5">
    <source>
        <dbReference type="Proteomes" id="UP000075885"/>
    </source>
</evidence>
<feature type="coiled-coil region" evidence="1">
    <location>
        <begin position="109"/>
        <end position="143"/>
    </location>
</feature>
<feature type="signal peptide" evidence="3">
    <location>
        <begin position="1"/>
        <end position="23"/>
    </location>
</feature>
<dbReference type="Proteomes" id="UP000075885">
    <property type="component" value="Unassembled WGS sequence"/>
</dbReference>
<feature type="compositionally biased region" description="Basic and acidic residues" evidence="2">
    <location>
        <begin position="167"/>
        <end position="177"/>
    </location>
</feature>
<feature type="region of interest" description="Disordered" evidence="2">
    <location>
        <begin position="292"/>
        <end position="339"/>
    </location>
</feature>
<feature type="compositionally biased region" description="Low complexity" evidence="2">
    <location>
        <begin position="38"/>
        <end position="72"/>
    </location>
</feature>
<reference evidence="5" key="1">
    <citation type="submission" date="2013-03" db="EMBL/GenBank/DDBJ databases">
        <title>The Genome Sequence of Anopheles epiroticus epiroticus2.</title>
        <authorList>
            <consortium name="The Broad Institute Genomics Platform"/>
            <person name="Neafsey D.E."/>
            <person name="Howell P."/>
            <person name="Walker B."/>
            <person name="Young S.K."/>
            <person name="Zeng Q."/>
            <person name="Gargeya S."/>
            <person name="Fitzgerald M."/>
            <person name="Haas B."/>
            <person name="Abouelleil A."/>
            <person name="Allen A.W."/>
            <person name="Alvarado L."/>
            <person name="Arachchi H.M."/>
            <person name="Berlin A.M."/>
            <person name="Chapman S.B."/>
            <person name="Gainer-Dewar J."/>
            <person name="Goldberg J."/>
            <person name="Griggs A."/>
            <person name="Gujja S."/>
            <person name="Hansen M."/>
            <person name="Howarth C."/>
            <person name="Imamovic A."/>
            <person name="Ireland A."/>
            <person name="Larimer J."/>
            <person name="McCowan C."/>
            <person name="Murphy C."/>
            <person name="Pearson M."/>
            <person name="Poon T.W."/>
            <person name="Priest M."/>
            <person name="Roberts A."/>
            <person name="Saif S."/>
            <person name="Shea T."/>
            <person name="Sisk P."/>
            <person name="Sykes S."/>
            <person name="Wortman J."/>
            <person name="Nusbaum C."/>
            <person name="Birren B."/>
        </authorList>
    </citation>
    <scope>NUCLEOTIDE SEQUENCE [LARGE SCALE GENOMIC DNA]</scope>
    <source>
        <strain evidence="5">Epiroticus2</strain>
    </source>
</reference>
<name>A0A182PXB6_9DIPT</name>
<proteinExistence type="predicted"/>
<keyword evidence="1" id="KW-0175">Coiled coil</keyword>